<dbReference type="RefSeq" id="WP_106166916.1">
    <property type="nucleotide sequence ID" value="NZ_JAVKZF010000006.1"/>
</dbReference>
<gene>
    <name evidence="2" type="ORF">DSM107010_31870</name>
</gene>
<dbReference type="Gene3D" id="2.60.40.1120">
    <property type="entry name" value="Carboxypeptidase-like, regulatory domain"/>
    <property type="match status" value="1"/>
</dbReference>
<dbReference type="EMBL" id="RSCK01000024">
    <property type="protein sequence ID" value="RUT11535.1"/>
    <property type="molecule type" value="Genomic_DNA"/>
</dbReference>
<dbReference type="InterPro" id="IPR013784">
    <property type="entry name" value="Carb-bd-like_fold"/>
</dbReference>
<dbReference type="GO" id="GO:0030246">
    <property type="term" value="F:carbohydrate binding"/>
    <property type="evidence" value="ECO:0007669"/>
    <property type="project" value="InterPro"/>
</dbReference>
<sequence length="887" mass="97056">MKTKYLLTLSLLTAVLGTFETAIAQVTTNESSIKILPDLLNSELMHSAAPATSANNSNSLLTPKTEFSVFPVGINIGDRNVKSGALVRGQEDGRQALNFANWRLSYDDIIQVLKFNVTTLADGQIEVRSAGIVTRLNPKKLRTDPELGLVFSIQDLQTLFGIKAKFDLNEYAIILEVPWLTQPATNTFEETETPVVLNGLQRLYPGKLNIAGMEQRVNATGTGDTTPTYTGDTLAVGSAFGGSWFVRTTQSQLQDFSTWKLAEAQFLRQTDFTDYFVGSQPTFWQSQETRNYWGLTLVQRQGFSPPQSLSAGSSDPRQRLQAAVVGRTIAGKAEPGTLVRLVRGFGSRAIAEVLVDSSGIYRFENIKSDRAYDSNYRVFLYPQGRLTAPPEIREASFSTVPGQIPAGASAFVVSGGWQSDTDAQIPSMQELRGGVAGRWGLSPTLTVGLGGVYDDSLQGLAEVFWRPDNFPLQVAVSALAGSKLEAIADIQFTPSPNFSALLSSDRYSSRLNLNWQLSRSFSLYASANSRDATSGGVQFSFSGKNVFTFARAGLDTKNRLRWYLLQGLGRLELNLQGNEVGTNSALTYNLSQDNGNTGHSLLLNYETRSQGRSDRLLTLGWQYRSPQRASDGNYLWEAQLGYGMNSGGSGLFASLGTTVLPGVMLRGRYQGVSLTSDESSFSIELVSSLGLQAGISPGDRHTSEFRTQGGLLIQPFFDRNNNSKRDPSEEIYTENCDLLLILNNQPLTAWRPKIQHNRILLRLPPNTYRLDFDPAGFPPDWQAHLQALAVVVSAGSYTPVFVPLVPAFSRTGVVIDMQNKPIAGATVEAIGKSGQRKFSVTNSAGVYYLEGLSQGEYTLTVNGRSHLRLKLDTSTKPFQELNLKAKV</sequence>
<comment type="caution">
    <text evidence="2">The sequence shown here is derived from an EMBL/GenBank/DDBJ whole genome shotgun (WGS) entry which is preliminary data.</text>
</comment>
<dbReference type="AlphaFoldDB" id="A0AB37UJL7"/>
<name>A0AB37UJL7_9CYAN</name>
<reference evidence="2 3" key="1">
    <citation type="journal article" date="2019" name="Genome Biol. Evol.">
        <title>Day and night: Metabolic profiles and evolutionary relationships of six axenic non-marine cyanobacteria.</title>
        <authorList>
            <person name="Will S.E."/>
            <person name="Henke P."/>
            <person name="Boedeker C."/>
            <person name="Huang S."/>
            <person name="Brinkmann H."/>
            <person name="Rohde M."/>
            <person name="Jarek M."/>
            <person name="Friedl T."/>
            <person name="Seufert S."/>
            <person name="Schumacher M."/>
            <person name="Overmann J."/>
            <person name="Neumann-Schaal M."/>
            <person name="Petersen J."/>
        </authorList>
    </citation>
    <scope>NUCLEOTIDE SEQUENCE [LARGE SCALE GENOMIC DNA]</scope>
    <source>
        <strain evidence="2 3">SAG 39.79</strain>
    </source>
</reference>
<feature type="signal peptide" evidence="1">
    <location>
        <begin position="1"/>
        <end position="24"/>
    </location>
</feature>
<keyword evidence="1" id="KW-0732">Signal</keyword>
<protein>
    <recommendedName>
        <fullName evidence="4">Carboxypeptidase regulatory-like domain-containing protein</fullName>
    </recommendedName>
</protein>
<keyword evidence="3" id="KW-1185">Reference proteome</keyword>
<evidence type="ECO:0000313" key="3">
    <source>
        <dbReference type="Proteomes" id="UP000282574"/>
    </source>
</evidence>
<evidence type="ECO:0000256" key="1">
    <source>
        <dbReference type="SAM" id="SignalP"/>
    </source>
</evidence>
<feature type="chain" id="PRO_5044334829" description="Carboxypeptidase regulatory-like domain-containing protein" evidence="1">
    <location>
        <begin position="25"/>
        <end position="887"/>
    </location>
</feature>
<proteinExistence type="predicted"/>
<dbReference type="Proteomes" id="UP000282574">
    <property type="component" value="Unassembled WGS sequence"/>
</dbReference>
<accession>A0AB37UJL7</accession>
<dbReference type="Pfam" id="PF13620">
    <property type="entry name" value="CarboxypepD_reg"/>
    <property type="match status" value="1"/>
</dbReference>
<evidence type="ECO:0000313" key="2">
    <source>
        <dbReference type="EMBL" id="RUT11535.1"/>
    </source>
</evidence>
<organism evidence="2 3">
    <name type="scientific">Chroococcidiopsis cubana SAG 39.79</name>
    <dbReference type="NCBI Taxonomy" id="388085"/>
    <lineage>
        <taxon>Bacteria</taxon>
        <taxon>Bacillati</taxon>
        <taxon>Cyanobacteriota</taxon>
        <taxon>Cyanophyceae</taxon>
        <taxon>Chroococcidiopsidales</taxon>
        <taxon>Chroococcidiopsidaceae</taxon>
        <taxon>Chroococcidiopsis</taxon>
    </lineage>
</organism>
<dbReference type="SUPFAM" id="SSF49452">
    <property type="entry name" value="Starch-binding domain-like"/>
    <property type="match status" value="1"/>
</dbReference>
<evidence type="ECO:0008006" key="4">
    <source>
        <dbReference type="Google" id="ProtNLM"/>
    </source>
</evidence>